<proteinExistence type="predicted"/>
<keyword evidence="1" id="KW-0732">Signal</keyword>
<reference evidence="2" key="1">
    <citation type="submission" date="2018-11" db="EMBL/GenBank/DDBJ databases">
        <authorList>
            <consortium name="Pathogen Informatics"/>
        </authorList>
    </citation>
    <scope>NUCLEOTIDE SEQUENCE</scope>
</reference>
<accession>A0A448XKR2</accession>
<comment type="caution">
    <text evidence="2">The sequence shown here is derived from an EMBL/GenBank/DDBJ whole genome shotgun (WGS) entry which is preliminary data.</text>
</comment>
<sequence>MLFIFILNNFFFPQASSASLSYIVDTASSRFSPLPDQGQGGDVGGSASLGSFSSTSLNKTPVYPPEKIYFTLESCIITWNDSLTSGISFPLGPGLIQQPESSGNCCVLSPSVYPSVCQIVSTSSGERTVCQLVFPDRLTVPTRLIPASTSSGQSFASHISHAVKKVFGIFNLFC</sequence>
<keyword evidence="3" id="KW-1185">Reference proteome</keyword>
<evidence type="ECO:0000256" key="1">
    <source>
        <dbReference type="SAM" id="SignalP"/>
    </source>
</evidence>
<protein>
    <submittedName>
        <fullName evidence="2">Uncharacterized protein</fullName>
    </submittedName>
</protein>
<evidence type="ECO:0000313" key="3">
    <source>
        <dbReference type="Proteomes" id="UP000784294"/>
    </source>
</evidence>
<name>A0A448XKR2_9PLAT</name>
<dbReference type="EMBL" id="CAAALY010259420">
    <property type="protein sequence ID" value="VEL38908.1"/>
    <property type="molecule type" value="Genomic_DNA"/>
</dbReference>
<dbReference type="Proteomes" id="UP000784294">
    <property type="component" value="Unassembled WGS sequence"/>
</dbReference>
<feature type="signal peptide" evidence="1">
    <location>
        <begin position="1"/>
        <end position="17"/>
    </location>
</feature>
<evidence type="ECO:0000313" key="2">
    <source>
        <dbReference type="EMBL" id="VEL38908.1"/>
    </source>
</evidence>
<organism evidence="2 3">
    <name type="scientific">Protopolystoma xenopodis</name>
    <dbReference type="NCBI Taxonomy" id="117903"/>
    <lineage>
        <taxon>Eukaryota</taxon>
        <taxon>Metazoa</taxon>
        <taxon>Spiralia</taxon>
        <taxon>Lophotrochozoa</taxon>
        <taxon>Platyhelminthes</taxon>
        <taxon>Monogenea</taxon>
        <taxon>Polyopisthocotylea</taxon>
        <taxon>Polystomatidea</taxon>
        <taxon>Polystomatidae</taxon>
        <taxon>Protopolystoma</taxon>
    </lineage>
</organism>
<feature type="chain" id="PRO_5019212479" evidence="1">
    <location>
        <begin position="18"/>
        <end position="174"/>
    </location>
</feature>
<dbReference type="AlphaFoldDB" id="A0A448XKR2"/>
<gene>
    <name evidence="2" type="ORF">PXEA_LOCUS32348</name>
</gene>